<keyword evidence="2" id="KW-1185">Reference proteome</keyword>
<dbReference type="CDD" id="cd09024">
    <property type="entry name" value="Aldose_epim_lacX"/>
    <property type="match status" value="1"/>
</dbReference>
<name>A0ABT1CJW3_9PROT</name>
<accession>A0ABT1CJW3</accession>
<comment type="caution">
    <text evidence="1">The sequence shown here is derived from an EMBL/GenBank/DDBJ whole genome shotgun (WGS) entry which is preliminary data.</text>
</comment>
<evidence type="ECO:0000313" key="2">
    <source>
        <dbReference type="Proteomes" id="UP001523401"/>
    </source>
</evidence>
<dbReference type="Proteomes" id="UP001523401">
    <property type="component" value="Unassembled WGS sequence"/>
</dbReference>
<proteinExistence type="predicted"/>
<dbReference type="Gene3D" id="2.70.98.10">
    <property type="match status" value="1"/>
</dbReference>
<dbReference type="SUPFAM" id="SSF74650">
    <property type="entry name" value="Galactose mutarotase-like"/>
    <property type="match status" value="1"/>
</dbReference>
<evidence type="ECO:0000313" key="1">
    <source>
        <dbReference type="EMBL" id="MCO6160289.1"/>
    </source>
</evidence>
<dbReference type="InterPro" id="IPR011013">
    <property type="entry name" value="Gal_mutarotase_sf_dom"/>
</dbReference>
<dbReference type="InterPro" id="IPR014718">
    <property type="entry name" value="GH-type_carb-bd"/>
</dbReference>
<gene>
    <name evidence="1" type="ORF">NF685_09635</name>
</gene>
<reference evidence="1 2" key="1">
    <citation type="submission" date="2022-06" db="EMBL/GenBank/DDBJ databases">
        <title>Whole-genome of Asaia lannensis strain LMG 27011T.</title>
        <authorList>
            <person name="Sombolestani A."/>
        </authorList>
    </citation>
    <scope>NUCLEOTIDE SEQUENCE [LARGE SCALE GENOMIC DNA]</scope>
    <source>
        <strain evidence="1 2">NBRC 102526</strain>
    </source>
</reference>
<dbReference type="EMBL" id="JAMXQU010000006">
    <property type="protein sequence ID" value="MCO6160289.1"/>
    <property type="molecule type" value="Genomic_DNA"/>
</dbReference>
<dbReference type="RefSeq" id="WP_222546255.1">
    <property type="nucleotide sequence ID" value="NZ_BAPW01000003.1"/>
</dbReference>
<organism evidence="1 2">
    <name type="scientific">Asaia lannensis NBRC 102526</name>
    <dbReference type="NCBI Taxonomy" id="1307926"/>
    <lineage>
        <taxon>Bacteria</taxon>
        <taxon>Pseudomonadati</taxon>
        <taxon>Pseudomonadota</taxon>
        <taxon>Alphaproteobacteria</taxon>
        <taxon>Acetobacterales</taxon>
        <taxon>Acetobacteraceae</taxon>
        <taxon>Asaia</taxon>
    </lineage>
</organism>
<dbReference type="InterPro" id="IPR008183">
    <property type="entry name" value="Aldose_1/G6P_1-epimerase"/>
</dbReference>
<dbReference type="Pfam" id="PF01263">
    <property type="entry name" value="Aldose_epim"/>
    <property type="match status" value="1"/>
</dbReference>
<dbReference type="InterPro" id="IPR037481">
    <property type="entry name" value="LacX"/>
</dbReference>
<sequence length="289" mass="32375">MSDSHVFSNGTYTARVSALGAELCSLCDRTGREIMWTGGAWPRHSPVLFPIVGRLRDNHALIDGLDYTLTQHGFARDRLFRWVERSETGCTLMLEDDPTSRTLFPSAFRLILRYTLDEQGLHVHYTLANPDSRSLLHASLGAHPAFIWPLTPDTAKDSYVLDFDAPEPGSLALLQEGLIAEGERPNPMDGSRLALNDDLFEQDALIFMHPVSRQVKFHAPEGEALLFSWHGFEQLGIWMKPGSDFLCLEPWMGYASPVDFDGPFEQKPGLLHLPPGGSWEAGWSIRVEE</sequence>
<protein>
    <submittedName>
        <fullName evidence="1">Aldose 1-epimerase family protein</fullName>
    </submittedName>
</protein>